<feature type="transmembrane region" description="Helical" evidence="1">
    <location>
        <begin position="247"/>
        <end position="265"/>
    </location>
</feature>
<keyword evidence="1" id="KW-1133">Transmembrane helix</keyword>
<name>A0ABW5QAH6_9BACI</name>
<evidence type="ECO:0000313" key="2">
    <source>
        <dbReference type="EMBL" id="MFD2638983.1"/>
    </source>
</evidence>
<keyword evidence="1" id="KW-0812">Transmembrane</keyword>
<protein>
    <recommendedName>
        <fullName evidence="4">PDZ domain-containing protein</fullName>
    </recommendedName>
</protein>
<sequence>MAIEWLKEFGIGVLWLFAQPMFYLAILFTFWTGYIRVKNERSMFRHRVFPIGAEWTGTWVTSVVFGVLLSAAMILTGSMLSLQWLWLLTVVVALLLLINQVWLLSPVYTLGIVAITMWLINTFNVQLPDWLSSLSNINLVLVSYVLMFLLIVEIILFATAKRNQSFPELQKSKRGKFVGSHLVKRLCVIPAFVPVPSGALELSLFTWWPAFGLSDQFGLVLFPFVIGVSQRFKGNFSDIGARKVARALSVLLVLLLIGSYGIYVFPELSIYLVLAAILGRLAIHYVSYVLDREQSPIFIPKEDGIVIVGVMPNSPAEEMELVVGEKIERIHDEPISNEQEFYEVMSEHRTFCKMAVQDLSGEVRFVQRALYEGEYHELGLIFVKEMPKFTLRTEEIS</sequence>
<proteinExistence type="predicted"/>
<dbReference type="Proteomes" id="UP001597452">
    <property type="component" value="Unassembled WGS sequence"/>
</dbReference>
<feature type="transmembrane region" description="Helical" evidence="1">
    <location>
        <begin position="271"/>
        <end position="290"/>
    </location>
</feature>
<reference evidence="3" key="1">
    <citation type="journal article" date="2019" name="Int. J. Syst. Evol. Microbiol.">
        <title>The Global Catalogue of Microorganisms (GCM) 10K type strain sequencing project: providing services to taxonomists for standard genome sequencing and annotation.</title>
        <authorList>
            <consortium name="The Broad Institute Genomics Platform"/>
            <consortium name="The Broad Institute Genome Sequencing Center for Infectious Disease"/>
            <person name="Wu L."/>
            <person name="Ma J."/>
        </authorList>
    </citation>
    <scope>NUCLEOTIDE SEQUENCE [LARGE SCALE GENOMIC DNA]</scope>
    <source>
        <strain evidence="3">TISTR 1571</strain>
    </source>
</reference>
<dbReference type="SUPFAM" id="SSF50156">
    <property type="entry name" value="PDZ domain-like"/>
    <property type="match status" value="1"/>
</dbReference>
<organism evidence="2 3">
    <name type="scientific">Piscibacillus salipiscarius</name>
    <dbReference type="NCBI Taxonomy" id="299480"/>
    <lineage>
        <taxon>Bacteria</taxon>
        <taxon>Bacillati</taxon>
        <taxon>Bacillota</taxon>
        <taxon>Bacilli</taxon>
        <taxon>Bacillales</taxon>
        <taxon>Bacillaceae</taxon>
        <taxon>Piscibacillus</taxon>
    </lineage>
</organism>
<evidence type="ECO:0000256" key="1">
    <source>
        <dbReference type="SAM" id="Phobius"/>
    </source>
</evidence>
<gene>
    <name evidence="2" type="ORF">ACFSW4_08920</name>
</gene>
<feature type="transmembrane region" description="Helical" evidence="1">
    <location>
        <begin position="206"/>
        <end position="226"/>
    </location>
</feature>
<evidence type="ECO:0008006" key="4">
    <source>
        <dbReference type="Google" id="ProtNLM"/>
    </source>
</evidence>
<feature type="transmembrane region" description="Helical" evidence="1">
    <location>
        <begin position="141"/>
        <end position="161"/>
    </location>
</feature>
<accession>A0ABW5QAH6</accession>
<feature type="transmembrane region" description="Helical" evidence="1">
    <location>
        <begin position="103"/>
        <end position="121"/>
    </location>
</feature>
<feature type="transmembrane region" description="Helical" evidence="1">
    <location>
        <begin position="55"/>
        <end position="75"/>
    </location>
</feature>
<keyword evidence="1" id="KW-0472">Membrane</keyword>
<keyword evidence="3" id="KW-1185">Reference proteome</keyword>
<dbReference type="EMBL" id="JBHUMZ010000021">
    <property type="protein sequence ID" value="MFD2638983.1"/>
    <property type="molecule type" value="Genomic_DNA"/>
</dbReference>
<feature type="transmembrane region" description="Helical" evidence="1">
    <location>
        <begin position="81"/>
        <end position="98"/>
    </location>
</feature>
<evidence type="ECO:0000313" key="3">
    <source>
        <dbReference type="Proteomes" id="UP001597452"/>
    </source>
</evidence>
<comment type="caution">
    <text evidence="2">The sequence shown here is derived from an EMBL/GenBank/DDBJ whole genome shotgun (WGS) entry which is preliminary data.</text>
</comment>
<dbReference type="Gene3D" id="2.30.42.10">
    <property type="match status" value="1"/>
</dbReference>
<dbReference type="RefSeq" id="WP_377328761.1">
    <property type="nucleotide sequence ID" value="NZ_JBHUMZ010000021.1"/>
</dbReference>
<dbReference type="InterPro" id="IPR036034">
    <property type="entry name" value="PDZ_sf"/>
</dbReference>
<feature type="transmembrane region" description="Helical" evidence="1">
    <location>
        <begin position="12"/>
        <end position="34"/>
    </location>
</feature>